<dbReference type="InterPro" id="IPR013740">
    <property type="entry name" value="Redoxin"/>
</dbReference>
<dbReference type="PATRIC" id="fig|1423749.3.peg.785"/>
<accession>A0A0R1VIW0</accession>
<comment type="caution">
    <text evidence="6">The sequence shown here is derived from an EMBL/GenBank/DDBJ whole genome shotgun (WGS) entry which is preliminary data.</text>
</comment>
<gene>
    <name evidence="6" type="ORF">FC60_GL000781</name>
</gene>
<dbReference type="GO" id="GO:0008379">
    <property type="term" value="F:thioredoxin peroxidase activity"/>
    <property type="evidence" value="ECO:0007669"/>
    <property type="project" value="InterPro"/>
</dbReference>
<sequence>MQITINGEARDLVGNPPAVGEEIPHFKVFNADHEKVKTREFFGKPTLISVVPSITTSVCSLQTKKFNQQMDGYPNANFVTISVDTPEQQADWCAAEGVKNMQLLSDSEQSFGYALKVLIPDESVLARSIFVLDADGKIVYEQVVPELTDEPDYVAALAALEKLG</sequence>
<dbReference type="InterPro" id="IPR036249">
    <property type="entry name" value="Thioredoxin-like_sf"/>
</dbReference>
<evidence type="ECO:0000313" key="7">
    <source>
        <dbReference type="Proteomes" id="UP000051739"/>
    </source>
</evidence>
<dbReference type="RefSeq" id="WP_056936658.1">
    <property type="nucleotide sequence ID" value="NZ_AZFN01000002.1"/>
</dbReference>
<dbReference type="CDD" id="cd03014">
    <property type="entry name" value="PRX_Atyp2cys"/>
    <property type="match status" value="1"/>
</dbReference>
<evidence type="ECO:0000256" key="3">
    <source>
        <dbReference type="ARBA" id="ARBA00023157"/>
    </source>
</evidence>
<evidence type="ECO:0000256" key="1">
    <source>
        <dbReference type="ARBA" id="ARBA00022559"/>
    </source>
</evidence>
<evidence type="ECO:0000256" key="4">
    <source>
        <dbReference type="ARBA" id="ARBA00023284"/>
    </source>
</evidence>
<proteinExistence type="predicted"/>
<dbReference type="AlphaFoldDB" id="A0A0R1VIW0"/>
<name>A0A0R1VIW0_9LACO</name>
<keyword evidence="3" id="KW-1015">Disulfide bond</keyword>
<dbReference type="SUPFAM" id="SSF52833">
    <property type="entry name" value="Thioredoxin-like"/>
    <property type="match status" value="1"/>
</dbReference>
<keyword evidence="7" id="KW-1185">Reference proteome</keyword>
<evidence type="ECO:0000256" key="2">
    <source>
        <dbReference type="ARBA" id="ARBA00022862"/>
    </source>
</evidence>
<evidence type="ECO:0000313" key="6">
    <source>
        <dbReference type="EMBL" id="KRM03460.1"/>
    </source>
</evidence>
<protein>
    <submittedName>
        <fullName evidence="6">Thiol peroxidase</fullName>
    </submittedName>
</protein>
<keyword evidence="1 6" id="KW-0575">Peroxidase</keyword>
<feature type="domain" description="Thioredoxin" evidence="5">
    <location>
        <begin position="17"/>
        <end position="162"/>
    </location>
</feature>
<dbReference type="PANTHER" id="PTHR43110:SF1">
    <property type="entry name" value="THIOL PEROXIDASE"/>
    <property type="match status" value="1"/>
</dbReference>
<reference evidence="6 7" key="1">
    <citation type="journal article" date="2015" name="Genome Announc.">
        <title>Expanding the biotechnology potential of lactobacilli through comparative genomics of 213 strains and associated genera.</title>
        <authorList>
            <person name="Sun Z."/>
            <person name="Harris H.M."/>
            <person name="McCann A."/>
            <person name="Guo C."/>
            <person name="Argimon S."/>
            <person name="Zhang W."/>
            <person name="Yang X."/>
            <person name="Jeffery I.B."/>
            <person name="Cooney J.C."/>
            <person name="Kagawa T.F."/>
            <person name="Liu W."/>
            <person name="Song Y."/>
            <person name="Salvetti E."/>
            <person name="Wrobel A."/>
            <person name="Rasinkangas P."/>
            <person name="Parkhill J."/>
            <person name="Rea M.C."/>
            <person name="O'Sullivan O."/>
            <person name="Ritari J."/>
            <person name="Douillard F.P."/>
            <person name="Paul Ross R."/>
            <person name="Yang R."/>
            <person name="Briner A.E."/>
            <person name="Felis G.E."/>
            <person name="de Vos W.M."/>
            <person name="Barrangou R."/>
            <person name="Klaenhammer T.R."/>
            <person name="Caufield P.W."/>
            <person name="Cui Y."/>
            <person name="Zhang H."/>
            <person name="O'Toole P.W."/>
        </authorList>
    </citation>
    <scope>NUCLEOTIDE SEQUENCE [LARGE SCALE GENOMIC DNA]</scope>
    <source>
        <strain evidence="6 7">DSM 16045</strain>
    </source>
</reference>
<dbReference type="NCBIfam" id="NF001808">
    <property type="entry name" value="PRK00522.1"/>
    <property type="match status" value="1"/>
</dbReference>
<dbReference type="Gene3D" id="3.40.30.10">
    <property type="entry name" value="Glutaredoxin"/>
    <property type="match status" value="1"/>
</dbReference>
<dbReference type="PANTHER" id="PTHR43110">
    <property type="entry name" value="THIOL PEROXIDASE"/>
    <property type="match status" value="1"/>
</dbReference>
<dbReference type="Proteomes" id="UP000051739">
    <property type="component" value="Unassembled WGS sequence"/>
</dbReference>
<organism evidence="6 7">
    <name type="scientific">Limosilactobacillus gastricus DSM 16045</name>
    <dbReference type="NCBI Taxonomy" id="1423749"/>
    <lineage>
        <taxon>Bacteria</taxon>
        <taxon>Bacillati</taxon>
        <taxon>Bacillota</taxon>
        <taxon>Bacilli</taxon>
        <taxon>Lactobacillales</taxon>
        <taxon>Lactobacillaceae</taxon>
        <taxon>Limosilactobacillus</taxon>
    </lineage>
</organism>
<dbReference type="PROSITE" id="PS51352">
    <property type="entry name" value="THIOREDOXIN_2"/>
    <property type="match status" value="1"/>
</dbReference>
<dbReference type="InterPro" id="IPR013766">
    <property type="entry name" value="Thioredoxin_domain"/>
</dbReference>
<dbReference type="EMBL" id="AZFN01000002">
    <property type="protein sequence ID" value="KRM03460.1"/>
    <property type="molecule type" value="Genomic_DNA"/>
</dbReference>
<dbReference type="Pfam" id="PF08534">
    <property type="entry name" value="Redoxin"/>
    <property type="match status" value="1"/>
</dbReference>
<keyword evidence="1 6" id="KW-0560">Oxidoreductase</keyword>
<keyword evidence="4" id="KW-0676">Redox-active center</keyword>
<dbReference type="InterPro" id="IPR050455">
    <property type="entry name" value="Tpx_Peroxidase_subfamily"/>
</dbReference>
<dbReference type="InterPro" id="IPR002065">
    <property type="entry name" value="TPX"/>
</dbReference>
<evidence type="ECO:0000259" key="5">
    <source>
        <dbReference type="PROSITE" id="PS51352"/>
    </source>
</evidence>
<keyword evidence="2" id="KW-0049">Antioxidant</keyword>